<accession>M2PAJ1</accession>
<protein>
    <recommendedName>
        <fullName evidence="2">Tyrosine specific protein phosphatases domain-containing protein</fullName>
    </recommendedName>
</protein>
<dbReference type="GO" id="GO:0004721">
    <property type="term" value="F:phosphoprotein phosphatase activity"/>
    <property type="evidence" value="ECO:0007669"/>
    <property type="project" value="InterPro"/>
</dbReference>
<gene>
    <name evidence="3" type="ORF">HMPREF9943_00383</name>
</gene>
<dbReference type="PANTHER" id="PTHR31126:SF1">
    <property type="entry name" value="TYROSINE SPECIFIC PROTEIN PHOSPHATASES DOMAIN-CONTAINING PROTEIN"/>
    <property type="match status" value="1"/>
</dbReference>
<dbReference type="eggNOG" id="COG2365">
    <property type="taxonomic scope" value="Bacteria"/>
</dbReference>
<dbReference type="SUPFAM" id="SSF52799">
    <property type="entry name" value="(Phosphotyrosine protein) phosphatases II"/>
    <property type="match status" value="1"/>
</dbReference>
<dbReference type="AlphaFoldDB" id="M2PAJ1"/>
<dbReference type="InterPro" id="IPR000387">
    <property type="entry name" value="Tyr_Pase_dom"/>
</dbReference>
<feature type="domain" description="Tyrosine specific protein phosphatases" evidence="2">
    <location>
        <begin position="120"/>
        <end position="200"/>
    </location>
</feature>
<comment type="caution">
    <text evidence="3">The sequence shown here is derived from an EMBL/GenBank/DDBJ whole genome shotgun (WGS) entry which is preliminary data.</text>
</comment>
<dbReference type="Pfam" id="PF13350">
    <property type="entry name" value="Y_phosphatase3"/>
    <property type="match status" value="1"/>
</dbReference>
<comment type="similarity">
    <text evidence="1">Belongs to the protein-tyrosine phosphatase family.</text>
</comment>
<dbReference type="STRING" id="999415.HMPREF9943_00383"/>
<keyword evidence="4" id="KW-1185">Reference proteome</keyword>
<dbReference type="PROSITE" id="PS50056">
    <property type="entry name" value="TYR_PHOSPHATASE_2"/>
    <property type="match status" value="1"/>
</dbReference>
<dbReference type="InterPro" id="IPR026893">
    <property type="entry name" value="Tyr/Ser_Pase_IphP-type"/>
</dbReference>
<dbReference type="PROSITE" id="PS00383">
    <property type="entry name" value="TYR_PHOSPHATASE_1"/>
    <property type="match status" value="1"/>
</dbReference>
<dbReference type="InterPro" id="IPR029021">
    <property type="entry name" value="Prot-tyrosine_phosphatase-like"/>
</dbReference>
<sequence length="244" mass="28290">MQYMTSEERLITLDRMLNTRDLGGYETQEGRYTKAHRFIRAASPAHATEHDLDTLVNYGVRITIDLRSDFEKEVQVSKFKEDNRFTNIEINLMDSETVKVVPEEIKEYRDLGGVYIFTLEAHKKTIKEVFKIFLEHPYEGILFHCSAGKDRTGIIAGLLLELAGCHDHDIVKDYAESYGNNIDIVENLKQLMDEETQNYLTSSPRYMLILLDYLREHYGSAYGYLKNIGLTEEEIDDIKQGFLI</sequence>
<evidence type="ECO:0000313" key="4">
    <source>
        <dbReference type="Proteomes" id="UP000011758"/>
    </source>
</evidence>
<proteinExistence type="inferred from homology"/>
<dbReference type="OrthoDB" id="1188001at2"/>
<dbReference type="InterPro" id="IPR016130">
    <property type="entry name" value="Tyr_Pase_AS"/>
</dbReference>
<evidence type="ECO:0000256" key="1">
    <source>
        <dbReference type="ARBA" id="ARBA00009580"/>
    </source>
</evidence>
<name>M2PAJ1_9FIRM</name>
<dbReference type="Proteomes" id="UP000011758">
    <property type="component" value="Unassembled WGS sequence"/>
</dbReference>
<organism evidence="3 4">
    <name type="scientific">Eggerthia catenaformis OT 569 = DSM 20559</name>
    <dbReference type="NCBI Taxonomy" id="999415"/>
    <lineage>
        <taxon>Bacteria</taxon>
        <taxon>Bacillati</taxon>
        <taxon>Bacillota</taxon>
        <taxon>Erysipelotrichia</taxon>
        <taxon>Erysipelotrichales</taxon>
        <taxon>Coprobacillaceae</taxon>
        <taxon>Eggerthia</taxon>
    </lineage>
</organism>
<dbReference type="Gene3D" id="3.90.190.10">
    <property type="entry name" value="Protein tyrosine phosphatase superfamily"/>
    <property type="match status" value="1"/>
</dbReference>
<reference evidence="3 4" key="1">
    <citation type="submission" date="2013-02" db="EMBL/GenBank/DDBJ databases">
        <title>The Genome Sequence of Lactobacillus catenaformis F0143.</title>
        <authorList>
            <consortium name="The Broad Institute Genome Sequencing Platform"/>
            <person name="Earl A."/>
            <person name="Ward D."/>
            <person name="Feldgarden M."/>
            <person name="Gevers D."/>
            <person name="Izard J."/>
            <person name="Blanton J.M."/>
            <person name="Mathney J."/>
            <person name="Dewhirst F.E."/>
            <person name="Young S.K."/>
            <person name="Zeng Q."/>
            <person name="Gargeya S."/>
            <person name="Fitzgerald M."/>
            <person name="Haas B."/>
            <person name="Abouelleil A."/>
            <person name="Alvarado L."/>
            <person name="Arachchi H.M."/>
            <person name="Berlin A."/>
            <person name="Chapman S.B."/>
            <person name="Gearin G."/>
            <person name="Goldberg J."/>
            <person name="Griggs A."/>
            <person name="Gujja S."/>
            <person name="Hansen M."/>
            <person name="Heiman D."/>
            <person name="Howarth C."/>
            <person name="Larimer J."/>
            <person name="Lui A."/>
            <person name="MacDonald P.J.P."/>
            <person name="McCowen C."/>
            <person name="Montmayeur A."/>
            <person name="Murphy C."/>
            <person name="Neiman D."/>
            <person name="Pearson M."/>
            <person name="Priest M."/>
            <person name="Roberts A."/>
            <person name="Saif S."/>
            <person name="Shea T."/>
            <person name="Sisk P."/>
            <person name="Stolte C."/>
            <person name="Sykes S."/>
            <person name="Wortman J."/>
            <person name="Nusbaum C."/>
            <person name="Birren B."/>
        </authorList>
    </citation>
    <scope>NUCLEOTIDE SEQUENCE [LARGE SCALE GENOMIC DNA]</scope>
    <source>
        <strain evidence="3 4">OT 569</strain>
    </source>
</reference>
<dbReference type="EMBL" id="AGEJ01000007">
    <property type="protein sequence ID" value="EMD17382.1"/>
    <property type="molecule type" value="Genomic_DNA"/>
</dbReference>
<dbReference type="BioCyc" id="ECAT999415-HMP:GTTI-393-MONOMER"/>
<evidence type="ECO:0000313" key="3">
    <source>
        <dbReference type="EMBL" id="EMD17382.1"/>
    </source>
</evidence>
<dbReference type="PANTHER" id="PTHR31126">
    <property type="entry name" value="TYROSINE-PROTEIN PHOSPHATASE"/>
    <property type="match status" value="1"/>
</dbReference>
<dbReference type="RefSeq" id="WP_004801547.1">
    <property type="nucleotide sequence ID" value="NZ_AUGJ01000023.1"/>
</dbReference>
<evidence type="ECO:0000259" key="2">
    <source>
        <dbReference type="PROSITE" id="PS50056"/>
    </source>
</evidence>